<dbReference type="PANTHER" id="PTHR42911">
    <property type="entry name" value="MODULATOR OF FTSH PROTEASE HFLC"/>
    <property type="match status" value="1"/>
</dbReference>
<feature type="coiled-coil region" evidence="1">
    <location>
        <begin position="269"/>
        <end position="298"/>
    </location>
</feature>
<sequence>MLWFVVSIVFTLITVGLVVNTAKTRKNFTATGLSLPAEPADSSGIFNLPRLDGEGDDKGKSRKAKKPAAKKPARKPSYLPAVVTAAIAFGSLAASTVYTQSVGQASVLINAGGTIAGQNTEPGFALKAPWQSLSRWDLFSQSVTYAGSGSGIPDYTGGQVSGQSVTTSVLGGAQAEFDLSVVYSLDGNHVESLFRDYRSQERFTKQVIEPGILAVVRDVPSPYTPVQFRGEKRGEAQDLMLERLNSRLNKYGVEVTVVNLQNISFTAEVEESIKAVEVAQQEQAKAEANLRATEISAQAQIVEAEAKAKAAVAEAEGQAKANDILTKSLTDKVLQQKWIDAIRDSNGTIVVPDGAAPLLNLDTKSSAKSE</sequence>
<comment type="caution">
    <text evidence="4">The sequence shown here is derived from an EMBL/GenBank/DDBJ whole genome shotgun (WGS) entry which is preliminary data.</text>
</comment>
<evidence type="ECO:0000256" key="2">
    <source>
        <dbReference type="SAM" id="MobiDB-lite"/>
    </source>
</evidence>
<gene>
    <name evidence="4" type="ORF">ACFSYH_05140</name>
</gene>
<protein>
    <submittedName>
        <fullName evidence="4">SPFH domain-containing protein</fullName>
    </submittedName>
</protein>
<feature type="region of interest" description="Disordered" evidence="2">
    <location>
        <begin position="44"/>
        <end position="73"/>
    </location>
</feature>
<organism evidence="4 5">
    <name type="scientific">Populibacterium corticicola</name>
    <dbReference type="NCBI Taxonomy" id="1812826"/>
    <lineage>
        <taxon>Bacteria</taxon>
        <taxon>Bacillati</taxon>
        <taxon>Actinomycetota</taxon>
        <taxon>Actinomycetes</taxon>
        <taxon>Micrococcales</taxon>
        <taxon>Jonesiaceae</taxon>
        <taxon>Populibacterium</taxon>
    </lineage>
</organism>
<evidence type="ECO:0000313" key="4">
    <source>
        <dbReference type="EMBL" id="MFD2839955.1"/>
    </source>
</evidence>
<evidence type="ECO:0000256" key="1">
    <source>
        <dbReference type="SAM" id="Coils"/>
    </source>
</evidence>
<proteinExistence type="predicted"/>
<evidence type="ECO:0000313" key="5">
    <source>
        <dbReference type="Proteomes" id="UP001597391"/>
    </source>
</evidence>
<dbReference type="PANTHER" id="PTHR42911:SF2">
    <property type="entry name" value="PROHIBITIN FAMILY PROTEIN"/>
    <property type="match status" value="1"/>
</dbReference>
<dbReference type="Pfam" id="PF01145">
    <property type="entry name" value="Band_7"/>
    <property type="match status" value="1"/>
</dbReference>
<dbReference type="RefSeq" id="WP_377465568.1">
    <property type="nucleotide sequence ID" value="NZ_JBHUOP010000002.1"/>
</dbReference>
<dbReference type="Proteomes" id="UP001597391">
    <property type="component" value="Unassembled WGS sequence"/>
</dbReference>
<name>A0ABW5XDB0_9MICO</name>
<reference evidence="5" key="1">
    <citation type="journal article" date="2019" name="Int. J. Syst. Evol. Microbiol.">
        <title>The Global Catalogue of Microorganisms (GCM) 10K type strain sequencing project: providing services to taxonomists for standard genome sequencing and annotation.</title>
        <authorList>
            <consortium name="The Broad Institute Genomics Platform"/>
            <consortium name="The Broad Institute Genome Sequencing Center for Infectious Disease"/>
            <person name="Wu L."/>
            <person name="Ma J."/>
        </authorList>
    </citation>
    <scope>NUCLEOTIDE SEQUENCE [LARGE SCALE GENOMIC DNA]</scope>
    <source>
        <strain evidence="5">KCTC 33576</strain>
    </source>
</reference>
<accession>A0ABW5XDB0</accession>
<dbReference type="InterPro" id="IPR001107">
    <property type="entry name" value="Band_7"/>
</dbReference>
<evidence type="ECO:0000259" key="3">
    <source>
        <dbReference type="Pfam" id="PF01145"/>
    </source>
</evidence>
<feature type="compositionally biased region" description="Basic residues" evidence="2">
    <location>
        <begin position="60"/>
        <end position="73"/>
    </location>
</feature>
<dbReference type="SUPFAM" id="SSF117892">
    <property type="entry name" value="Band 7/SPFH domain"/>
    <property type="match status" value="1"/>
</dbReference>
<dbReference type="EMBL" id="JBHUOP010000002">
    <property type="protein sequence ID" value="MFD2839955.1"/>
    <property type="molecule type" value="Genomic_DNA"/>
</dbReference>
<keyword evidence="1" id="KW-0175">Coiled coil</keyword>
<keyword evidence="5" id="KW-1185">Reference proteome</keyword>
<dbReference type="InterPro" id="IPR036013">
    <property type="entry name" value="Band_7/SPFH_dom_sf"/>
</dbReference>
<dbReference type="Gene3D" id="3.30.479.30">
    <property type="entry name" value="Band 7 domain"/>
    <property type="match status" value="1"/>
</dbReference>
<feature type="domain" description="Band 7" evidence="3">
    <location>
        <begin position="102"/>
        <end position="298"/>
    </location>
</feature>